<dbReference type="Proteomes" id="UP000616499">
    <property type="component" value="Unassembled WGS sequence"/>
</dbReference>
<evidence type="ECO:0000313" key="1">
    <source>
        <dbReference type="EMBL" id="GGL93700.1"/>
    </source>
</evidence>
<keyword evidence="2" id="KW-1185">Reference proteome</keyword>
<reference evidence="2" key="1">
    <citation type="journal article" date="2019" name="Int. J. Syst. Evol. Microbiol.">
        <title>The Global Catalogue of Microorganisms (GCM) 10K type strain sequencing project: providing services to taxonomists for standard genome sequencing and annotation.</title>
        <authorList>
            <consortium name="The Broad Institute Genomics Platform"/>
            <consortium name="The Broad Institute Genome Sequencing Center for Infectious Disease"/>
            <person name="Wu L."/>
            <person name="Ma J."/>
        </authorList>
    </citation>
    <scope>NUCLEOTIDE SEQUENCE [LARGE SCALE GENOMIC DNA]</scope>
    <source>
        <strain evidence="2">JCM 13501</strain>
    </source>
</reference>
<accession>A0ABQ2GFB0</accession>
<proteinExistence type="predicted"/>
<comment type="caution">
    <text evidence="1">The sequence shown here is derived from an EMBL/GenBank/DDBJ whole genome shotgun (WGS) entry which is preliminary data.</text>
</comment>
<name>A0ABQ2GFB0_9PSED</name>
<dbReference type="RefSeq" id="WP_188864104.1">
    <property type="nucleotide sequence ID" value="NZ_BMNW01000001.1"/>
</dbReference>
<evidence type="ECO:0000313" key="2">
    <source>
        <dbReference type="Proteomes" id="UP000616499"/>
    </source>
</evidence>
<sequence>MHEPIEQREALWTRFLETWPLASLGSMTLEQYNQAGIDNSFCRWLEKHTESLGSIWGGSALKFGIYSRANTSKEATEQAGVITNNEYAWYSKYGAKAAEASPRCEPWWYKLLVPHRLAGWMILRG</sequence>
<dbReference type="EMBL" id="BMNW01000001">
    <property type="protein sequence ID" value="GGL93700.1"/>
    <property type="molecule type" value="Genomic_DNA"/>
</dbReference>
<evidence type="ECO:0008006" key="3">
    <source>
        <dbReference type="Google" id="ProtNLM"/>
    </source>
</evidence>
<organism evidence="1 2">
    <name type="scientific">Pseudomonas asuensis</name>
    <dbReference type="NCBI Taxonomy" id="1825787"/>
    <lineage>
        <taxon>Bacteria</taxon>
        <taxon>Pseudomonadati</taxon>
        <taxon>Pseudomonadota</taxon>
        <taxon>Gammaproteobacteria</taxon>
        <taxon>Pseudomonadales</taxon>
        <taxon>Pseudomonadaceae</taxon>
        <taxon>Pseudomonas</taxon>
    </lineage>
</organism>
<protein>
    <recommendedName>
        <fullName evidence="3">DUF4054 domain-containing protein</fullName>
    </recommendedName>
</protein>
<gene>
    <name evidence="1" type="ORF">GCM10009425_00820</name>
</gene>